<evidence type="ECO:0000313" key="1">
    <source>
        <dbReference type="EMBL" id="KAH0464973.1"/>
    </source>
</evidence>
<keyword evidence="2" id="KW-1185">Reference proteome</keyword>
<name>A0AAV7HBX4_DENCH</name>
<organism evidence="1 2">
    <name type="scientific">Dendrobium chrysotoxum</name>
    <name type="common">Orchid</name>
    <dbReference type="NCBI Taxonomy" id="161865"/>
    <lineage>
        <taxon>Eukaryota</taxon>
        <taxon>Viridiplantae</taxon>
        <taxon>Streptophyta</taxon>
        <taxon>Embryophyta</taxon>
        <taxon>Tracheophyta</taxon>
        <taxon>Spermatophyta</taxon>
        <taxon>Magnoliopsida</taxon>
        <taxon>Liliopsida</taxon>
        <taxon>Asparagales</taxon>
        <taxon>Orchidaceae</taxon>
        <taxon>Epidendroideae</taxon>
        <taxon>Malaxideae</taxon>
        <taxon>Dendrobiinae</taxon>
        <taxon>Dendrobium</taxon>
    </lineage>
</organism>
<accession>A0AAV7HBX4</accession>
<protein>
    <submittedName>
        <fullName evidence="1">Uncharacterized protein</fullName>
    </submittedName>
</protein>
<gene>
    <name evidence="1" type="ORF">IEQ34_005076</name>
</gene>
<dbReference type="EMBL" id="JAGFBR010000006">
    <property type="protein sequence ID" value="KAH0464973.1"/>
    <property type="molecule type" value="Genomic_DNA"/>
</dbReference>
<sequence length="73" mass="8674">MEKEVQNISERNKKLREELRKGEANQFDSELKLMKAAIDIIELKANLLDKETALTKHFGTERNLEFRTQQERQ</sequence>
<comment type="caution">
    <text evidence="1">The sequence shown here is derived from an EMBL/GenBank/DDBJ whole genome shotgun (WGS) entry which is preliminary data.</text>
</comment>
<evidence type="ECO:0000313" key="2">
    <source>
        <dbReference type="Proteomes" id="UP000775213"/>
    </source>
</evidence>
<dbReference type="Proteomes" id="UP000775213">
    <property type="component" value="Unassembled WGS sequence"/>
</dbReference>
<reference evidence="1 2" key="1">
    <citation type="journal article" date="2021" name="Hortic Res">
        <title>Chromosome-scale assembly of the Dendrobium chrysotoxum genome enhances the understanding of orchid evolution.</title>
        <authorList>
            <person name="Zhang Y."/>
            <person name="Zhang G.Q."/>
            <person name="Zhang D."/>
            <person name="Liu X.D."/>
            <person name="Xu X.Y."/>
            <person name="Sun W.H."/>
            <person name="Yu X."/>
            <person name="Zhu X."/>
            <person name="Wang Z.W."/>
            <person name="Zhao X."/>
            <person name="Zhong W.Y."/>
            <person name="Chen H."/>
            <person name="Yin W.L."/>
            <person name="Huang T."/>
            <person name="Niu S.C."/>
            <person name="Liu Z.J."/>
        </authorList>
    </citation>
    <scope>NUCLEOTIDE SEQUENCE [LARGE SCALE GENOMIC DNA]</scope>
    <source>
        <strain evidence="1">Lindl</strain>
    </source>
</reference>
<proteinExistence type="predicted"/>
<dbReference type="AlphaFoldDB" id="A0AAV7HBX4"/>